<proteinExistence type="predicted"/>
<organism evidence="2 3">
    <name type="scientific">Inconstantimicrobium porci</name>
    <dbReference type="NCBI Taxonomy" id="2652291"/>
    <lineage>
        <taxon>Bacteria</taxon>
        <taxon>Bacillati</taxon>
        <taxon>Bacillota</taxon>
        <taxon>Clostridia</taxon>
        <taxon>Eubacteriales</taxon>
        <taxon>Clostridiaceae</taxon>
        <taxon>Inconstantimicrobium</taxon>
    </lineage>
</organism>
<protein>
    <submittedName>
        <fullName evidence="2">Uncharacterized protein</fullName>
    </submittedName>
</protein>
<dbReference type="Proteomes" id="UP000460287">
    <property type="component" value="Unassembled WGS sequence"/>
</dbReference>
<accession>A0A7X2T090</accession>
<dbReference type="EMBL" id="VULX01000001">
    <property type="protein sequence ID" value="MSR89940.1"/>
    <property type="molecule type" value="Genomic_DNA"/>
</dbReference>
<dbReference type="AlphaFoldDB" id="A0A7X2T090"/>
<evidence type="ECO:0000313" key="2">
    <source>
        <dbReference type="EMBL" id="MSR89940.1"/>
    </source>
</evidence>
<keyword evidence="3" id="KW-1185">Reference proteome</keyword>
<keyword evidence="1" id="KW-1133">Transmembrane helix</keyword>
<gene>
    <name evidence="2" type="ORF">FYJ33_00575</name>
</gene>
<keyword evidence="1" id="KW-0472">Membrane</keyword>
<feature type="transmembrane region" description="Helical" evidence="1">
    <location>
        <begin position="130"/>
        <end position="158"/>
    </location>
</feature>
<evidence type="ECO:0000256" key="1">
    <source>
        <dbReference type="SAM" id="Phobius"/>
    </source>
</evidence>
<feature type="transmembrane region" description="Helical" evidence="1">
    <location>
        <begin position="6"/>
        <end position="24"/>
    </location>
</feature>
<comment type="caution">
    <text evidence="2">The sequence shown here is derived from an EMBL/GenBank/DDBJ whole genome shotgun (WGS) entry which is preliminary data.</text>
</comment>
<feature type="transmembrane region" description="Helical" evidence="1">
    <location>
        <begin position="62"/>
        <end position="85"/>
    </location>
</feature>
<sequence length="168" mass="18886">MNSKNIAKGGLFTAAGFIFLYLSSFMPTNKLAFLILSSVIIPITLLTCNLKTAILVYSATSLLSLIIPNKVICIVYIFLFGIYGIVKYFAEKINNNVIEFIIKFTFFNISLGICYFIYSTLFMGLTNSKLPIYILLAGAEIGFGLYDFILTGFISYFLNKFNIFTKNK</sequence>
<dbReference type="RefSeq" id="WP_154529823.1">
    <property type="nucleotide sequence ID" value="NZ_VULX01000001.1"/>
</dbReference>
<reference evidence="2 3" key="1">
    <citation type="submission" date="2019-08" db="EMBL/GenBank/DDBJ databases">
        <title>In-depth cultivation of the pig gut microbiome towards novel bacterial diversity and tailored functional studies.</title>
        <authorList>
            <person name="Wylensek D."/>
            <person name="Hitch T.C.A."/>
            <person name="Clavel T."/>
        </authorList>
    </citation>
    <scope>NUCLEOTIDE SEQUENCE [LARGE SCALE GENOMIC DNA]</scope>
    <source>
        <strain evidence="2 3">WCA-383-APC-5B</strain>
    </source>
</reference>
<evidence type="ECO:0000313" key="3">
    <source>
        <dbReference type="Proteomes" id="UP000460287"/>
    </source>
</evidence>
<feature type="transmembrane region" description="Helical" evidence="1">
    <location>
        <begin position="97"/>
        <end position="118"/>
    </location>
</feature>
<name>A0A7X2T090_9CLOT</name>
<feature type="transmembrane region" description="Helical" evidence="1">
    <location>
        <begin position="31"/>
        <end position="56"/>
    </location>
</feature>
<keyword evidence="1" id="KW-0812">Transmembrane</keyword>